<name>A0A329TTC0_9FIRM</name>
<keyword evidence="1" id="KW-1133">Transmembrane helix</keyword>
<evidence type="ECO:0000256" key="1">
    <source>
        <dbReference type="SAM" id="Phobius"/>
    </source>
</evidence>
<sequence length="109" mass="12437">MKHLCFPASYARLSEEEQCETIGGGDLRSAWSTFTDNLHFGDFSMGSGLLTFSISFVPMLLFNVIRTGYRAAETIYNKLSARFGYQDETLTAFQQYTDEMRNKHQKNNA</sequence>
<proteinExistence type="predicted"/>
<dbReference type="EMBL" id="PRKZ01000001">
    <property type="protein sequence ID" value="RAW52120.1"/>
    <property type="molecule type" value="Genomic_DNA"/>
</dbReference>
<dbReference type="RefSeq" id="WP_112114714.1">
    <property type="nucleotide sequence ID" value="NZ_DAWEON010000018.1"/>
</dbReference>
<keyword evidence="1" id="KW-0472">Membrane</keyword>
<protein>
    <submittedName>
        <fullName evidence="2">Uncharacterized protein</fullName>
    </submittedName>
</protein>
<dbReference type="Proteomes" id="UP000251634">
    <property type="component" value="Unassembled WGS sequence"/>
</dbReference>
<keyword evidence="1" id="KW-0812">Transmembrane</keyword>
<comment type="caution">
    <text evidence="2">The sequence shown here is derived from an EMBL/GenBank/DDBJ whole genome shotgun (WGS) entry which is preliminary data.</text>
</comment>
<dbReference type="AlphaFoldDB" id="A0A329TTC0"/>
<gene>
    <name evidence="2" type="ORF">C4N25_01515</name>
</gene>
<accession>A0A329TTC0</accession>
<reference evidence="2 3" key="1">
    <citation type="submission" date="2018-02" db="EMBL/GenBank/DDBJ databases">
        <title>Complete genome sequencing of Faecalibacterium prausnitzii strains isolated from the human gut.</title>
        <authorList>
            <person name="Fitzgerald B.C."/>
            <person name="Shkoporov A.N."/>
            <person name="Ross P.R."/>
            <person name="Hill C."/>
        </authorList>
    </citation>
    <scope>NUCLEOTIDE SEQUENCE [LARGE SCALE GENOMIC DNA]</scope>
    <source>
        <strain evidence="2 3">APC942/8-14-2</strain>
    </source>
</reference>
<feature type="transmembrane region" description="Helical" evidence="1">
    <location>
        <begin position="43"/>
        <end position="65"/>
    </location>
</feature>
<organism evidence="2 3">
    <name type="scientific">Faecalibacterium prausnitzii</name>
    <dbReference type="NCBI Taxonomy" id="853"/>
    <lineage>
        <taxon>Bacteria</taxon>
        <taxon>Bacillati</taxon>
        <taxon>Bacillota</taxon>
        <taxon>Clostridia</taxon>
        <taxon>Eubacteriales</taxon>
        <taxon>Oscillospiraceae</taxon>
        <taxon>Faecalibacterium</taxon>
    </lineage>
</organism>
<evidence type="ECO:0000313" key="2">
    <source>
        <dbReference type="EMBL" id="RAW52120.1"/>
    </source>
</evidence>
<evidence type="ECO:0000313" key="3">
    <source>
        <dbReference type="Proteomes" id="UP000251634"/>
    </source>
</evidence>